<reference evidence="2 3" key="1">
    <citation type="submission" date="2019-01" db="EMBL/GenBank/DDBJ databases">
        <authorList>
            <person name="Sayadi A."/>
        </authorList>
    </citation>
    <scope>NUCLEOTIDE SEQUENCE [LARGE SCALE GENOMIC DNA]</scope>
</reference>
<sequence>MTTWHRRFRTLIVSQFCLSLFPINNFPVLGRATLLQKITGASKLLYLSSQSKYVTASVHLTVVCIFDTYLESQNDQLRPILQITHTPTKPSTARLYQKATSEKPRDTIYKTKTKSSQIR</sequence>
<gene>
    <name evidence="2" type="ORF">CALMAC_LOCUS10759</name>
</gene>
<feature type="region of interest" description="Disordered" evidence="1">
    <location>
        <begin position="89"/>
        <end position="119"/>
    </location>
</feature>
<dbReference type="EMBL" id="CAACVG010008424">
    <property type="protein sequence ID" value="VEN49736.1"/>
    <property type="molecule type" value="Genomic_DNA"/>
</dbReference>
<evidence type="ECO:0000313" key="2">
    <source>
        <dbReference type="EMBL" id="VEN49736.1"/>
    </source>
</evidence>
<dbReference type="AlphaFoldDB" id="A0A653CPN4"/>
<keyword evidence="3" id="KW-1185">Reference proteome</keyword>
<dbReference type="OrthoDB" id="6229420at2759"/>
<accession>A0A653CPN4</accession>
<organism evidence="2 3">
    <name type="scientific">Callosobruchus maculatus</name>
    <name type="common">Southern cowpea weevil</name>
    <name type="synonym">Pulse bruchid</name>
    <dbReference type="NCBI Taxonomy" id="64391"/>
    <lineage>
        <taxon>Eukaryota</taxon>
        <taxon>Metazoa</taxon>
        <taxon>Ecdysozoa</taxon>
        <taxon>Arthropoda</taxon>
        <taxon>Hexapoda</taxon>
        <taxon>Insecta</taxon>
        <taxon>Pterygota</taxon>
        <taxon>Neoptera</taxon>
        <taxon>Endopterygota</taxon>
        <taxon>Coleoptera</taxon>
        <taxon>Polyphaga</taxon>
        <taxon>Cucujiformia</taxon>
        <taxon>Chrysomeloidea</taxon>
        <taxon>Chrysomelidae</taxon>
        <taxon>Bruchinae</taxon>
        <taxon>Bruchini</taxon>
        <taxon>Callosobruchus</taxon>
    </lineage>
</organism>
<feature type="compositionally biased region" description="Basic and acidic residues" evidence="1">
    <location>
        <begin position="100"/>
        <end position="109"/>
    </location>
</feature>
<evidence type="ECO:0000256" key="1">
    <source>
        <dbReference type="SAM" id="MobiDB-lite"/>
    </source>
</evidence>
<name>A0A653CPN4_CALMS</name>
<protein>
    <submittedName>
        <fullName evidence="2">Uncharacterized protein</fullName>
    </submittedName>
</protein>
<evidence type="ECO:0000313" key="3">
    <source>
        <dbReference type="Proteomes" id="UP000410492"/>
    </source>
</evidence>
<dbReference type="Proteomes" id="UP000410492">
    <property type="component" value="Unassembled WGS sequence"/>
</dbReference>
<proteinExistence type="predicted"/>